<protein>
    <submittedName>
        <fullName evidence="2">Transposase</fullName>
    </submittedName>
</protein>
<dbReference type="RefSeq" id="WP_219070610.1">
    <property type="nucleotide sequence ID" value="NZ_CAJUXY010000099.1"/>
</dbReference>
<evidence type="ECO:0000259" key="1">
    <source>
        <dbReference type="Pfam" id="PF03050"/>
    </source>
</evidence>
<dbReference type="Pfam" id="PF03050">
    <property type="entry name" value="DDE_Tnp_IS66"/>
    <property type="match status" value="1"/>
</dbReference>
<dbReference type="InterPro" id="IPR004291">
    <property type="entry name" value="Transposase_IS66_central"/>
</dbReference>
<keyword evidence="2" id="KW-0614">Plasmid</keyword>
<evidence type="ECO:0000313" key="3">
    <source>
        <dbReference type="Proteomes" id="UP001056610"/>
    </source>
</evidence>
<dbReference type="Proteomes" id="UP001056610">
    <property type="component" value="Plasmid unnamed"/>
</dbReference>
<proteinExistence type="predicted"/>
<organism evidence="2 3">
    <name type="scientific">Candidatus Mycobacterium methanotrophicum</name>
    <dbReference type="NCBI Taxonomy" id="2943498"/>
    <lineage>
        <taxon>Bacteria</taxon>
        <taxon>Bacillati</taxon>
        <taxon>Actinomycetota</taxon>
        <taxon>Actinomycetes</taxon>
        <taxon>Mycobacteriales</taxon>
        <taxon>Mycobacteriaceae</taxon>
        <taxon>Mycobacterium</taxon>
    </lineage>
</organism>
<name>A0ABY4QRR6_9MYCO</name>
<gene>
    <name evidence="2" type="ORF">M5I08_26065</name>
</gene>
<feature type="domain" description="Transposase IS66 central" evidence="1">
    <location>
        <begin position="98"/>
        <end position="168"/>
    </location>
</feature>
<reference evidence="2" key="1">
    <citation type="submission" date="2022-05" db="EMBL/GenBank/DDBJ databases">
        <title>A methanotrophic Mycobacterium dominates a cave microbial ecosystem.</title>
        <authorList>
            <person name="Van Spanning R.J.M."/>
            <person name="Guan Q."/>
            <person name="Melkonian C."/>
            <person name="Gallant J."/>
            <person name="Polerecky L."/>
            <person name="Flot J.-F."/>
            <person name="Brandt B.W."/>
            <person name="Braster M."/>
            <person name="Iturbe Espinoza P."/>
            <person name="Aerts J."/>
            <person name="Meima-Franke M."/>
            <person name="Piersma S.R."/>
            <person name="Bunduc C."/>
            <person name="Ummels R."/>
            <person name="Pain A."/>
            <person name="Fleming E.J."/>
            <person name="van der Wel N."/>
            <person name="Gherman V.D."/>
            <person name="Sarbu S.M."/>
            <person name="Bodelier P.L.E."/>
            <person name="Bitter W."/>
        </authorList>
    </citation>
    <scope>NUCLEOTIDE SEQUENCE</scope>
    <source>
        <strain evidence="2">Sulfur Cave</strain>
        <plasmid evidence="2">unnamed</plasmid>
    </source>
</reference>
<dbReference type="InterPro" id="IPR052344">
    <property type="entry name" value="Transposase-related"/>
</dbReference>
<dbReference type="EMBL" id="CP097321">
    <property type="protein sequence ID" value="UQX13633.1"/>
    <property type="molecule type" value="Genomic_DNA"/>
</dbReference>
<accession>A0ABY4QRR6</accession>
<dbReference type="PANTHER" id="PTHR33678:SF2">
    <property type="match status" value="1"/>
</dbReference>
<dbReference type="PANTHER" id="PTHR33678">
    <property type="entry name" value="BLL1576 PROTEIN"/>
    <property type="match status" value="1"/>
</dbReference>
<sequence>MGNFDERQWGISVSAVSPPHDAWAPYDTYTDAAHQLCGYVNLKWPHRDDANWPHLKSSWSGLADGRRLVTEALAAGVDTLDEDALTQQVHRYRCSTQTGLSQTATRSDKLMKKHNALARRLIDRQDDYLRFTTDWRIPPDNNGSERDIRMIKVRQKVSGCLRTLTGAKQFCAARSYLSTAAKNGRPSFDALVMLAEGRPWLPA</sequence>
<evidence type="ECO:0000313" key="2">
    <source>
        <dbReference type="EMBL" id="UQX13633.1"/>
    </source>
</evidence>
<geneLocation type="plasmid" evidence="2 3">
    <name>unnamed</name>
</geneLocation>
<keyword evidence="3" id="KW-1185">Reference proteome</keyword>